<organism evidence="1 2">
    <name type="scientific">Arthrobacter gyeryongensis</name>
    <dbReference type="NCBI Taxonomy" id="1650592"/>
    <lineage>
        <taxon>Bacteria</taxon>
        <taxon>Bacillati</taxon>
        <taxon>Actinomycetota</taxon>
        <taxon>Actinomycetes</taxon>
        <taxon>Micrococcales</taxon>
        <taxon>Micrococcaceae</taxon>
        <taxon>Arthrobacter</taxon>
    </lineage>
</organism>
<sequence>MSAISSTYLPLDAHQPRGKQPWCATCDTDLHLVVDSITIMDRRRETLAVAFNCAKCGGARVLSTTAGFVAAVLARCGFQMEKPH</sequence>
<dbReference type="Proteomes" id="UP001500200">
    <property type="component" value="Unassembled WGS sequence"/>
</dbReference>
<reference evidence="2" key="1">
    <citation type="journal article" date="2019" name="Int. J. Syst. Evol. Microbiol.">
        <title>The Global Catalogue of Microorganisms (GCM) 10K type strain sequencing project: providing services to taxonomists for standard genome sequencing and annotation.</title>
        <authorList>
            <consortium name="The Broad Institute Genomics Platform"/>
            <consortium name="The Broad Institute Genome Sequencing Center for Infectious Disease"/>
            <person name="Wu L."/>
            <person name="Ma J."/>
        </authorList>
    </citation>
    <scope>NUCLEOTIDE SEQUENCE [LARGE SCALE GENOMIC DNA]</scope>
    <source>
        <strain evidence="2">JCM 18514</strain>
    </source>
</reference>
<evidence type="ECO:0000313" key="2">
    <source>
        <dbReference type="Proteomes" id="UP001500200"/>
    </source>
</evidence>
<dbReference type="EMBL" id="BAABKK010000011">
    <property type="protein sequence ID" value="GAA5193922.1"/>
    <property type="molecule type" value="Genomic_DNA"/>
</dbReference>
<dbReference type="RefSeq" id="WP_345449194.1">
    <property type="nucleotide sequence ID" value="NZ_BAABKK010000011.1"/>
</dbReference>
<comment type="caution">
    <text evidence="1">The sequence shown here is derived from an EMBL/GenBank/DDBJ whole genome shotgun (WGS) entry which is preliminary data.</text>
</comment>
<gene>
    <name evidence="1" type="ORF">GCM10023346_20120</name>
</gene>
<evidence type="ECO:0000313" key="1">
    <source>
        <dbReference type="EMBL" id="GAA5193922.1"/>
    </source>
</evidence>
<accession>A0ABP9SEQ6</accession>
<protein>
    <submittedName>
        <fullName evidence="1">Uncharacterized protein</fullName>
    </submittedName>
</protein>
<keyword evidence="2" id="KW-1185">Reference proteome</keyword>
<proteinExistence type="predicted"/>
<name>A0ABP9SEQ6_9MICC</name>